<keyword evidence="3" id="KW-1185">Reference proteome</keyword>
<feature type="region of interest" description="Disordered" evidence="1">
    <location>
        <begin position="134"/>
        <end position="163"/>
    </location>
</feature>
<sequence length="163" mass="18252">MSSNSNATNNQTPVSSPMSNENGGQPQTSESHLSRNNKTVLIIGEHENAFENHEAVPTSGKDAQHLITKSGFVVHKIAKLNVAKWSHLIVEHRNNLYNSVLEKMKELKATTSMTTKEICEKQVGYIPGQVRARSASKKQTDEIVERLSTEIEENRRRADTEEQ</sequence>
<dbReference type="Proteomes" id="UP001630127">
    <property type="component" value="Unassembled WGS sequence"/>
</dbReference>
<evidence type="ECO:0000313" key="3">
    <source>
        <dbReference type="Proteomes" id="UP001630127"/>
    </source>
</evidence>
<dbReference type="AlphaFoldDB" id="A0ABD2ZKB3"/>
<gene>
    <name evidence="2" type="ORF">ACH5RR_018046</name>
</gene>
<name>A0ABD2ZKB3_9GENT</name>
<evidence type="ECO:0000256" key="1">
    <source>
        <dbReference type="SAM" id="MobiDB-lite"/>
    </source>
</evidence>
<protein>
    <submittedName>
        <fullName evidence="2">Uncharacterized protein</fullName>
    </submittedName>
</protein>
<accession>A0ABD2ZKB3</accession>
<dbReference type="EMBL" id="JBJUIK010000008">
    <property type="protein sequence ID" value="KAL3519897.1"/>
    <property type="molecule type" value="Genomic_DNA"/>
</dbReference>
<feature type="compositionally biased region" description="Basic and acidic residues" evidence="1">
    <location>
        <begin position="138"/>
        <end position="163"/>
    </location>
</feature>
<reference evidence="2 3" key="1">
    <citation type="submission" date="2024-11" db="EMBL/GenBank/DDBJ databases">
        <title>A near-complete genome assembly of Cinchona calisaya.</title>
        <authorList>
            <person name="Lian D.C."/>
            <person name="Zhao X.W."/>
            <person name="Wei L."/>
        </authorList>
    </citation>
    <scope>NUCLEOTIDE SEQUENCE [LARGE SCALE GENOMIC DNA]</scope>
    <source>
        <tissue evidence="2">Nenye</tissue>
    </source>
</reference>
<organism evidence="2 3">
    <name type="scientific">Cinchona calisaya</name>
    <dbReference type="NCBI Taxonomy" id="153742"/>
    <lineage>
        <taxon>Eukaryota</taxon>
        <taxon>Viridiplantae</taxon>
        <taxon>Streptophyta</taxon>
        <taxon>Embryophyta</taxon>
        <taxon>Tracheophyta</taxon>
        <taxon>Spermatophyta</taxon>
        <taxon>Magnoliopsida</taxon>
        <taxon>eudicotyledons</taxon>
        <taxon>Gunneridae</taxon>
        <taxon>Pentapetalae</taxon>
        <taxon>asterids</taxon>
        <taxon>lamiids</taxon>
        <taxon>Gentianales</taxon>
        <taxon>Rubiaceae</taxon>
        <taxon>Cinchonoideae</taxon>
        <taxon>Cinchoneae</taxon>
        <taxon>Cinchona</taxon>
    </lineage>
</organism>
<evidence type="ECO:0000313" key="2">
    <source>
        <dbReference type="EMBL" id="KAL3519897.1"/>
    </source>
</evidence>
<comment type="caution">
    <text evidence="2">The sequence shown here is derived from an EMBL/GenBank/DDBJ whole genome shotgun (WGS) entry which is preliminary data.</text>
</comment>
<feature type="region of interest" description="Disordered" evidence="1">
    <location>
        <begin position="1"/>
        <end position="35"/>
    </location>
</feature>
<proteinExistence type="predicted"/>